<dbReference type="PANTHER" id="PTHR38481">
    <property type="entry name" value="HYALURONATE LYASE"/>
    <property type="match status" value="1"/>
</dbReference>
<dbReference type="InterPro" id="IPR004103">
    <property type="entry name" value="Lyase_8_C"/>
</dbReference>
<feature type="active site" evidence="4">
    <location>
        <position position="345"/>
    </location>
</feature>
<dbReference type="Pfam" id="PF08124">
    <property type="entry name" value="Lyase_8_N"/>
    <property type="match status" value="1"/>
</dbReference>
<dbReference type="InterPro" id="IPR003159">
    <property type="entry name" value="Lyase_8_central_dom"/>
</dbReference>
<dbReference type="AlphaFoldDB" id="A0A1B9P0J8"/>
<keyword evidence="2" id="KW-0732">Signal</keyword>
<comment type="similarity">
    <text evidence="1">Belongs to the polysaccharide lyase 8 family.</text>
</comment>
<comment type="caution">
    <text evidence="8">The sequence shown here is derived from an EMBL/GenBank/DDBJ whole genome shotgun (WGS) entry which is preliminary data.</text>
</comment>
<proteinExistence type="inferred from homology"/>
<evidence type="ECO:0000256" key="1">
    <source>
        <dbReference type="ARBA" id="ARBA00006699"/>
    </source>
</evidence>
<dbReference type="RefSeq" id="WP_065610504.1">
    <property type="nucleotide sequence ID" value="NZ_CAWMPN010000008.1"/>
</dbReference>
<dbReference type="EMBL" id="MAJU01000008">
    <property type="protein sequence ID" value="OCH21887.1"/>
    <property type="molecule type" value="Genomic_DNA"/>
</dbReference>
<dbReference type="PANTHER" id="PTHR38481:SF1">
    <property type="entry name" value="HYALURONATE LYASE"/>
    <property type="match status" value="1"/>
</dbReference>
<dbReference type="InterPro" id="IPR038970">
    <property type="entry name" value="Lyase_8"/>
</dbReference>
<dbReference type="Pfam" id="PF02278">
    <property type="entry name" value="Lyase_8"/>
    <property type="match status" value="1"/>
</dbReference>
<dbReference type="SUPFAM" id="SSF48230">
    <property type="entry name" value="Chondroitin AC/alginate lyase"/>
    <property type="match status" value="1"/>
</dbReference>
<accession>A0A1B9P0J8</accession>
<dbReference type="GO" id="GO:0005576">
    <property type="term" value="C:extracellular region"/>
    <property type="evidence" value="ECO:0007669"/>
    <property type="project" value="InterPro"/>
</dbReference>
<evidence type="ECO:0000256" key="3">
    <source>
        <dbReference type="ARBA" id="ARBA00023239"/>
    </source>
</evidence>
<gene>
    <name evidence="8" type="ORF">A6E04_08485</name>
</gene>
<protein>
    <recommendedName>
        <fullName evidence="10">Hyaluronate lyase</fullName>
    </recommendedName>
</protein>
<feature type="active site" evidence="4">
    <location>
        <position position="291"/>
    </location>
</feature>
<dbReference type="SUPFAM" id="SSF49863">
    <property type="entry name" value="Hyaluronate lyase-like, C-terminal domain"/>
    <property type="match status" value="1"/>
</dbReference>
<sequence>MENLNLSVLAVSMSIIFGALSTPVLAITSHDTDQQIKISSQEETFSAMRIRWASYFLGDPNLPMNAKLSAEVTAINNEALELLKTLQLNKEGLWTDVSLDNDSSEGRLQLGAQLYKTYQRIFTLARAYKLKGGELEGDSKLREMVIDSLAFLNEHYYQVGTAEYGNWWQWELGISRVVNNTLVILYDDIPYEIIANYIDATRYFVPRATHLSEGYGAPYSSAPLMWESTGGNRTDNAQVVLIRGLLENNESEIKEAIEALSSVIPYVKEGDGFYKDGSYIQHKDLPYSGTYGQVMIEGLGMLLGVVSNTPYQATDPNLQKIYPLLLESFAPLMVDGRMMDMVNGRAISRLYGQNDKVGQSILSAMMLYLDGAPPEYKQQLEVFIKSQLVNSNNGLERSGILSSYQIAHALMKSKDITVNKPVFHKQFAEMDRAVHHRNNWSFGIAMHSKRVGNYECINNENLKGWHTADGMTYLYNEQDHYQNGYWVTVDPYKLAGTTTLLVERDICTGQLSTQRDGRNRSMGWTGGAVLEGYGVTGMDFVNFNRDLKAKKSWFMFDDEIIALGSAIENSSDNKAITTIENRKIDLESVVKVNGSVLGLDNEFVGKLDRLSIKYSDSKAPLQYVSLDEQPITISKKCRSGDWSDIGNNKGSVEACFVEATIEHKGDLGTYAYAIIPEQETIAIPAITIVSNTSDVQAVMHNKLGIFAANFFDDGKAGHIKSDSSMSIITKESNGLITISVSDPTRSWFNTKFVIDGQFEMMTDIESRIALNSNKISADLSDLAGSSYTFTLKRIK</sequence>
<feature type="domain" description="Polysaccharide lyase 8 N-terminal alpha-helical" evidence="7">
    <location>
        <begin position="52"/>
        <end position="385"/>
    </location>
</feature>
<feature type="domain" description="Polysaccharide lyase family 8 C-terminal" evidence="6">
    <location>
        <begin position="687"/>
        <end position="745"/>
    </location>
</feature>
<dbReference type="Gene3D" id="2.60.220.10">
    <property type="entry name" value="Polysaccharide lyase family 8-like, C-terminal"/>
    <property type="match status" value="1"/>
</dbReference>
<dbReference type="GO" id="GO:0005975">
    <property type="term" value="P:carbohydrate metabolic process"/>
    <property type="evidence" value="ECO:0007669"/>
    <property type="project" value="InterPro"/>
</dbReference>
<dbReference type="GO" id="GO:0030246">
    <property type="term" value="F:carbohydrate binding"/>
    <property type="evidence" value="ECO:0007669"/>
    <property type="project" value="InterPro"/>
</dbReference>
<evidence type="ECO:0000259" key="5">
    <source>
        <dbReference type="Pfam" id="PF02278"/>
    </source>
</evidence>
<feature type="active site" evidence="4">
    <location>
        <position position="282"/>
    </location>
</feature>
<organism evidence="8 9">
    <name type="scientific">Aliivibrio logei</name>
    <name type="common">Vibrio logei</name>
    <dbReference type="NCBI Taxonomy" id="688"/>
    <lineage>
        <taxon>Bacteria</taxon>
        <taxon>Pseudomonadati</taxon>
        <taxon>Pseudomonadota</taxon>
        <taxon>Gammaproteobacteria</taxon>
        <taxon>Vibrionales</taxon>
        <taxon>Vibrionaceae</taxon>
        <taxon>Aliivibrio</taxon>
    </lineage>
</organism>
<dbReference type="Proteomes" id="UP000093523">
    <property type="component" value="Unassembled WGS sequence"/>
</dbReference>
<keyword evidence="3" id="KW-0456">Lyase</keyword>
<dbReference type="STRING" id="688.A6E04_08485"/>
<dbReference type="Gene3D" id="2.70.98.10">
    <property type="match status" value="1"/>
</dbReference>
<dbReference type="InterPro" id="IPR012970">
    <property type="entry name" value="Lyase_8_alpha_N"/>
</dbReference>
<evidence type="ECO:0000256" key="2">
    <source>
        <dbReference type="ARBA" id="ARBA00022729"/>
    </source>
</evidence>
<evidence type="ECO:0000313" key="9">
    <source>
        <dbReference type="Proteomes" id="UP000093523"/>
    </source>
</evidence>
<dbReference type="CDD" id="cd01083">
    <property type="entry name" value="GAG_Lyase"/>
    <property type="match status" value="1"/>
</dbReference>
<evidence type="ECO:0000313" key="8">
    <source>
        <dbReference type="EMBL" id="OCH21887.1"/>
    </source>
</evidence>
<name>A0A1B9P0J8_ALILO</name>
<dbReference type="InterPro" id="IPR011013">
    <property type="entry name" value="Gal_mutarotase_sf_dom"/>
</dbReference>
<dbReference type="InterPro" id="IPR011071">
    <property type="entry name" value="Lyase_8-like_C"/>
</dbReference>
<dbReference type="Gene3D" id="1.50.10.100">
    <property type="entry name" value="Chondroitin AC/alginate lyase"/>
    <property type="match status" value="1"/>
</dbReference>
<evidence type="ECO:0000259" key="7">
    <source>
        <dbReference type="Pfam" id="PF08124"/>
    </source>
</evidence>
<dbReference type="InterPro" id="IPR008929">
    <property type="entry name" value="Chondroitin_lyas"/>
</dbReference>
<feature type="domain" description="Polysaccharide lyase family 8 central" evidence="5">
    <location>
        <begin position="424"/>
        <end position="677"/>
    </location>
</feature>
<evidence type="ECO:0008006" key="10">
    <source>
        <dbReference type="Google" id="ProtNLM"/>
    </source>
</evidence>
<evidence type="ECO:0000256" key="4">
    <source>
        <dbReference type="PIRSR" id="PIRSR638970-1"/>
    </source>
</evidence>
<dbReference type="Pfam" id="PF02884">
    <property type="entry name" value="Lyase_8_C"/>
    <property type="match status" value="1"/>
</dbReference>
<dbReference type="SUPFAM" id="SSF74650">
    <property type="entry name" value="Galactose mutarotase-like"/>
    <property type="match status" value="1"/>
</dbReference>
<reference evidence="8 9" key="1">
    <citation type="submission" date="2016-06" db="EMBL/GenBank/DDBJ databases">
        <authorList>
            <person name="Kjaerup R.B."/>
            <person name="Dalgaard T.S."/>
            <person name="Juul-Madsen H.R."/>
        </authorList>
    </citation>
    <scope>NUCLEOTIDE SEQUENCE [LARGE SCALE GENOMIC DNA]</scope>
    <source>
        <strain evidence="8 9">1S159</strain>
    </source>
</reference>
<evidence type="ECO:0000259" key="6">
    <source>
        <dbReference type="Pfam" id="PF02884"/>
    </source>
</evidence>
<dbReference type="GO" id="GO:0016837">
    <property type="term" value="F:carbon-oxygen lyase activity, acting on polysaccharides"/>
    <property type="evidence" value="ECO:0007669"/>
    <property type="project" value="UniProtKB-ARBA"/>
</dbReference>
<dbReference type="InterPro" id="IPR014718">
    <property type="entry name" value="GH-type_carb-bd"/>
</dbReference>